<dbReference type="KEGG" id="kng:KNAG_0B00270"/>
<dbReference type="EMBL" id="HE978315">
    <property type="protein sequence ID" value="CCK68476.1"/>
    <property type="molecule type" value="Genomic_DNA"/>
</dbReference>
<dbReference type="OrthoDB" id="21418at2759"/>
<dbReference type="eggNOG" id="ENOG502S6F0">
    <property type="taxonomic scope" value="Eukaryota"/>
</dbReference>
<organism evidence="2 3">
    <name type="scientific">Huiozyma naganishii (strain ATCC MYA-139 / BCRC 22969 / CBS 8797 / KCTC 17520 / NBRC 10181 / NCYC 3082 / Yp74L-3)</name>
    <name type="common">Yeast</name>
    <name type="synonym">Kazachstania naganishii</name>
    <dbReference type="NCBI Taxonomy" id="1071383"/>
    <lineage>
        <taxon>Eukaryota</taxon>
        <taxon>Fungi</taxon>
        <taxon>Dikarya</taxon>
        <taxon>Ascomycota</taxon>
        <taxon>Saccharomycotina</taxon>
        <taxon>Saccharomycetes</taxon>
        <taxon>Saccharomycetales</taxon>
        <taxon>Saccharomycetaceae</taxon>
        <taxon>Huiozyma</taxon>
    </lineage>
</organism>
<sequence>MDHLNNLESSLPPEQTPTKQTIDSLNNDLSKEFKIAANAVTKLYRVANERNSLLKHRGYLECLEDMLTLLDNGELASLNDVRLWGIKQRSDILCNPSQEGMNNGKYNFDFARGNGRYSPNGPKFRLSMPPLSVEQTHSNAVKSRRMRVKMRDTTNSDSKEQTGTESIGKKKRSVTKE</sequence>
<proteinExistence type="predicted"/>
<accession>J7S4C6</accession>
<dbReference type="RefSeq" id="XP_022462722.1">
    <property type="nucleotide sequence ID" value="XM_022611299.1"/>
</dbReference>
<name>J7S4C6_HUIN7</name>
<feature type="region of interest" description="Disordered" evidence="1">
    <location>
        <begin position="133"/>
        <end position="177"/>
    </location>
</feature>
<protein>
    <submittedName>
        <fullName evidence="2">Uncharacterized protein</fullName>
    </submittedName>
</protein>
<dbReference type="OMA" id="QHSESDP"/>
<gene>
    <name evidence="2" type="primary">KNAG0B00270</name>
    <name evidence="2" type="ordered locus">KNAG_0B00270</name>
</gene>
<evidence type="ECO:0000313" key="3">
    <source>
        <dbReference type="Proteomes" id="UP000006310"/>
    </source>
</evidence>
<dbReference type="PANTHER" id="PTHR38645:SF1">
    <property type="entry name" value="YALI0F12243P"/>
    <property type="match status" value="1"/>
</dbReference>
<dbReference type="AlphaFoldDB" id="J7S4C6"/>
<evidence type="ECO:0000313" key="2">
    <source>
        <dbReference type="EMBL" id="CCK68476.1"/>
    </source>
</evidence>
<dbReference type="HOGENOM" id="CLU_100331_2_0_1"/>
<keyword evidence="3" id="KW-1185">Reference proteome</keyword>
<dbReference type="GeneID" id="34524126"/>
<reference evidence="2 3" key="1">
    <citation type="journal article" date="2011" name="Proc. Natl. Acad. Sci. U.S.A.">
        <title>Evolutionary erosion of yeast sex chromosomes by mating-type switching accidents.</title>
        <authorList>
            <person name="Gordon J.L."/>
            <person name="Armisen D."/>
            <person name="Proux-Wera E."/>
            <person name="Oheigeartaigh S.S."/>
            <person name="Byrne K.P."/>
            <person name="Wolfe K.H."/>
        </authorList>
    </citation>
    <scope>NUCLEOTIDE SEQUENCE [LARGE SCALE GENOMIC DNA]</scope>
    <source>
        <strain evidence="3">ATCC MYA-139 / BCRC 22969 / CBS 8797 / CCRC 22969 / KCTC 17520 / NBRC 10181 / NCYC 3082</strain>
    </source>
</reference>
<evidence type="ECO:0000256" key="1">
    <source>
        <dbReference type="SAM" id="MobiDB-lite"/>
    </source>
</evidence>
<feature type="region of interest" description="Disordered" evidence="1">
    <location>
        <begin position="1"/>
        <end position="22"/>
    </location>
</feature>
<dbReference type="Proteomes" id="UP000006310">
    <property type="component" value="Chromosome 2"/>
</dbReference>
<dbReference type="PANTHER" id="PTHR38645">
    <property type="entry name" value="CHROMOSOME 9, WHOLE GENOME SHOTGUN SEQUENCE"/>
    <property type="match status" value="1"/>
</dbReference>
<reference evidence="3" key="2">
    <citation type="submission" date="2012-08" db="EMBL/GenBank/DDBJ databases">
        <title>Genome sequence of Kazachstania naganishii.</title>
        <authorList>
            <person name="Gordon J.L."/>
            <person name="Armisen D."/>
            <person name="Proux-Wera E."/>
            <person name="OhEigeartaigh S.S."/>
            <person name="Byrne K.P."/>
            <person name="Wolfe K.H."/>
        </authorList>
    </citation>
    <scope>NUCLEOTIDE SEQUENCE [LARGE SCALE GENOMIC DNA]</scope>
    <source>
        <strain evidence="3">ATCC MYA-139 / BCRC 22969 / CBS 8797 / CCRC 22969 / KCTC 17520 / NBRC 10181 / NCYC 3082</strain>
    </source>
</reference>
<feature type="compositionally biased region" description="Basic and acidic residues" evidence="1">
    <location>
        <begin position="149"/>
        <end position="162"/>
    </location>
</feature>